<accession>A0ABY2XFC9</accession>
<dbReference type="InterPro" id="IPR021466">
    <property type="entry name" value="Put_rhamnosyl_transferase"/>
</dbReference>
<keyword evidence="2" id="KW-1185">Reference proteome</keyword>
<reference evidence="1 2" key="1">
    <citation type="submission" date="2019-05" db="EMBL/GenBank/DDBJ databases">
        <title>Marivita sp. nov. isolated from sea sediment.</title>
        <authorList>
            <person name="Kim W."/>
        </authorList>
    </citation>
    <scope>NUCLEOTIDE SEQUENCE [LARGE SCALE GENOMIC DNA]</scope>
    <source>
        <strain evidence="1 2">CAU 1492</strain>
    </source>
</reference>
<dbReference type="Pfam" id="PF11316">
    <property type="entry name" value="Rhamno_transf"/>
    <property type="match status" value="1"/>
</dbReference>
<evidence type="ECO:0008006" key="3">
    <source>
        <dbReference type="Google" id="ProtNLM"/>
    </source>
</evidence>
<gene>
    <name evidence="1" type="ORF">FGK64_05235</name>
</gene>
<evidence type="ECO:0000313" key="2">
    <source>
        <dbReference type="Proteomes" id="UP001191082"/>
    </source>
</evidence>
<dbReference type="RefSeq" id="WP_138862709.1">
    <property type="nucleotide sequence ID" value="NZ_VCPC01000001.1"/>
</dbReference>
<organism evidence="1 2">
    <name type="scientific">Arenibacterium halophilum</name>
    <dbReference type="NCBI Taxonomy" id="2583821"/>
    <lineage>
        <taxon>Bacteria</taxon>
        <taxon>Pseudomonadati</taxon>
        <taxon>Pseudomonadota</taxon>
        <taxon>Alphaproteobacteria</taxon>
        <taxon>Rhodobacterales</taxon>
        <taxon>Paracoccaceae</taxon>
        <taxon>Arenibacterium</taxon>
    </lineage>
</organism>
<sequence length="268" mass="30027">MQVIGLCRFSYPGIGGFQIEHDSLEDRIAFLYAPQRLEERFRFFECFTLPSIRAQLDPDFTFLIVIGDSLPPEHRARLQALVQDVPQVQIQAHPPGPHRDVMKAAINSVRDGDGPCLQFRLDDDDAVAVTFVARLRAAARQVAGLLDDHRHIALDFNRGFIARPGPNGIDATAIHKPLWTAGLALMLRPGVNVTVMNFAHHAMGRKMPTISFPTDNMMLRGHNDYNDSRQGDGVKPVRLTPLDAEGEQLFRDTYNIDADHVRRVFAQG</sequence>
<dbReference type="EMBL" id="VCPC01000001">
    <property type="protein sequence ID" value="TMV15363.1"/>
    <property type="molecule type" value="Genomic_DNA"/>
</dbReference>
<dbReference type="Proteomes" id="UP001191082">
    <property type="component" value="Unassembled WGS sequence"/>
</dbReference>
<name>A0ABY2XFC9_9RHOB</name>
<dbReference type="InterPro" id="IPR029044">
    <property type="entry name" value="Nucleotide-diphossugar_trans"/>
</dbReference>
<proteinExistence type="predicted"/>
<evidence type="ECO:0000313" key="1">
    <source>
        <dbReference type="EMBL" id="TMV15363.1"/>
    </source>
</evidence>
<protein>
    <recommendedName>
        <fullName evidence="3">Rhamnosyl transferase</fullName>
    </recommendedName>
</protein>
<comment type="caution">
    <text evidence="1">The sequence shown here is derived from an EMBL/GenBank/DDBJ whole genome shotgun (WGS) entry which is preliminary data.</text>
</comment>
<dbReference type="SUPFAM" id="SSF53448">
    <property type="entry name" value="Nucleotide-diphospho-sugar transferases"/>
    <property type="match status" value="1"/>
</dbReference>